<dbReference type="GO" id="GO:0042500">
    <property type="term" value="F:aspartic endopeptidase activity, intramembrane cleaving"/>
    <property type="evidence" value="ECO:0007669"/>
    <property type="project" value="InterPro"/>
</dbReference>
<evidence type="ECO:0000313" key="2">
    <source>
        <dbReference type="EMBL" id="KKT51707.1"/>
    </source>
</evidence>
<keyword evidence="1" id="KW-0812">Transmembrane</keyword>
<comment type="caution">
    <text evidence="2">The sequence shown here is derived from an EMBL/GenBank/DDBJ whole genome shotgun (WGS) entry which is preliminary data.</text>
</comment>
<feature type="transmembrane region" description="Helical" evidence="1">
    <location>
        <begin position="204"/>
        <end position="222"/>
    </location>
</feature>
<dbReference type="GO" id="GO:0016020">
    <property type="term" value="C:membrane"/>
    <property type="evidence" value="ECO:0007669"/>
    <property type="project" value="InterPro"/>
</dbReference>
<feature type="transmembrane region" description="Helical" evidence="1">
    <location>
        <begin position="130"/>
        <end position="147"/>
    </location>
</feature>
<feature type="transmembrane region" description="Helical" evidence="1">
    <location>
        <begin position="74"/>
        <end position="95"/>
    </location>
</feature>
<dbReference type="PANTHER" id="PTHR12174:SF103">
    <property type="entry name" value="INTRAMEMBRANE PROTEASE (IMPAS) FAMILY"/>
    <property type="match status" value="1"/>
</dbReference>
<name>A0A0G1K5X8_9BACT</name>
<reference evidence="2 3" key="1">
    <citation type="journal article" date="2015" name="Nature">
        <title>rRNA introns, odd ribosomes, and small enigmatic genomes across a large radiation of phyla.</title>
        <authorList>
            <person name="Brown C.T."/>
            <person name="Hug L.A."/>
            <person name="Thomas B.C."/>
            <person name="Sharon I."/>
            <person name="Castelle C.J."/>
            <person name="Singh A."/>
            <person name="Wilkins M.J."/>
            <person name="Williams K.H."/>
            <person name="Banfield J.F."/>
        </authorList>
    </citation>
    <scope>NUCLEOTIDE SEQUENCE [LARGE SCALE GENOMIC DNA]</scope>
</reference>
<gene>
    <name evidence="2" type="ORF">UW44_C0008G0029</name>
</gene>
<dbReference type="EMBL" id="LCIH01000008">
    <property type="protein sequence ID" value="KKT51707.1"/>
    <property type="molecule type" value="Genomic_DNA"/>
</dbReference>
<evidence type="ECO:0000256" key="1">
    <source>
        <dbReference type="SAM" id="Phobius"/>
    </source>
</evidence>
<feature type="transmembrane region" description="Helical" evidence="1">
    <location>
        <begin position="102"/>
        <end position="124"/>
    </location>
</feature>
<accession>A0A0G1K5X8</accession>
<protein>
    <submittedName>
        <fullName evidence="2">Uncharacterized protein</fullName>
    </submittedName>
</protein>
<dbReference type="PANTHER" id="PTHR12174">
    <property type="entry name" value="SIGNAL PEPTIDE PEPTIDASE"/>
    <property type="match status" value="1"/>
</dbReference>
<dbReference type="InterPro" id="IPR007369">
    <property type="entry name" value="Peptidase_A22B_SPP"/>
</dbReference>
<keyword evidence="1" id="KW-0472">Membrane</keyword>
<feature type="transmembrane region" description="Helical" evidence="1">
    <location>
        <begin position="45"/>
        <end position="68"/>
    </location>
</feature>
<dbReference type="Pfam" id="PF04258">
    <property type="entry name" value="Peptidase_A22B"/>
    <property type="match status" value="1"/>
</dbReference>
<dbReference type="Proteomes" id="UP000034006">
    <property type="component" value="Unassembled WGS sequence"/>
</dbReference>
<sequence>MDFVIKLILMIVISGVVYVIAMKSHETTSWWVSRLMKLSGKLADIHPFWLCLGFLVLIFFELGMIIWLMKVAPWAVKVIYIFSTANIAFVVLSLWMDNRMGGILGVWWTILKVLSSIALGVSWIIYPAWFVYNLVGIICGVGFLQLFPSLKFKSALALGMAIIIYDIVGVYWTDWIILLVKGLSFVPPAVIYIPAALKASTAGMSMIGLGDIIIGGMMLLMARRYDATKHAFAGYALGVTLSFALAVLTSHGVPATMFIVPLMLLFVRHSAKRSQNPAWLADQK</sequence>
<evidence type="ECO:0000313" key="3">
    <source>
        <dbReference type="Proteomes" id="UP000034006"/>
    </source>
</evidence>
<organism evidence="2 3">
    <name type="scientific">Candidatus Collierbacteria bacterium GW2011_GWB2_44_22</name>
    <dbReference type="NCBI Taxonomy" id="1618387"/>
    <lineage>
        <taxon>Bacteria</taxon>
        <taxon>Candidatus Collieribacteriota</taxon>
    </lineage>
</organism>
<dbReference type="AlphaFoldDB" id="A0A0G1K5X8"/>
<feature type="transmembrane region" description="Helical" evidence="1">
    <location>
        <begin position="6"/>
        <end position="24"/>
    </location>
</feature>
<proteinExistence type="predicted"/>
<keyword evidence="1" id="KW-1133">Transmembrane helix</keyword>
<feature type="transmembrane region" description="Helical" evidence="1">
    <location>
        <begin position="154"/>
        <end position="172"/>
    </location>
</feature>
<feature type="transmembrane region" description="Helical" evidence="1">
    <location>
        <begin position="234"/>
        <end position="267"/>
    </location>
</feature>
<dbReference type="STRING" id="1618387.UW44_C0008G0029"/>